<keyword evidence="2" id="KW-0808">Transferase</keyword>
<dbReference type="EMBL" id="JACHJR010000001">
    <property type="protein sequence ID" value="MBB4949104.1"/>
    <property type="molecule type" value="Genomic_DNA"/>
</dbReference>
<comment type="caution">
    <text evidence="7">The sequence shown here is derived from an EMBL/GenBank/DDBJ whole genome shotgun (WGS) entry which is preliminary data.</text>
</comment>
<dbReference type="PANTHER" id="PTHR30244:SF34">
    <property type="entry name" value="DTDP-4-AMINO-4,6-DIDEOXYGALACTOSE TRANSAMINASE"/>
    <property type="match status" value="1"/>
</dbReference>
<sequence>MAQLVGESVPPARSGTGTVPVARPVIGEAEIAAAVRVLRSGSVVQGPEVAAFEREFAELVDGRHCVAVNSGTSALQLALTALGIGPGDEVVVPSFSFAATANAVRLVGAEPVFADIDPDSFCLDPAAVLAAIGPRTAALLPVHLYGHPAAMAELTRLAARGGLAVVEDACQAHGATLDGRPVGSFGAAGCFSFYPTKNMHALEGGMVTVADPALARKLRLLRNQGMEQPYRNEIVGANLRMTDVSAAVGRVQLGRLPGATEGRRANAAVLDRELAGTGLRTPPVAPGARHVYHQYTVRVPGQREEFRRELAAAGVGTEVYYPVPIHRLPPFPGRWELPETERAAAEVVALPVHPTLSEAELALVVEAVRRAV</sequence>
<reference evidence="7 8" key="1">
    <citation type="submission" date="2020-08" db="EMBL/GenBank/DDBJ databases">
        <title>Sequencing the genomes of 1000 actinobacteria strains.</title>
        <authorList>
            <person name="Klenk H.-P."/>
        </authorList>
    </citation>
    <scope>NUCLEOTIDE SEQUENCE [LARGE SCALE GENOMIC DNA]</scope>
    <source>
        <strain evidence="7 8">DSM 44786</strain>
    </source>
</reference>
<dbReference type="PIRSF" id="PIRSF000390">
    <property type="entry name" value="PLP_StrS"/>
    <property type="match status" value="1"/>
</dbReference>
<dbReference type="InterPro" id="IPR015422">
    <property type="entry name" value="PyrdxlP-dep_Trfase_small"/>
</dbReference>
<gene>
    <name evidence="7" type="ORF">F4556_004639</name>
</gene>
<comment type="cofactor">
    <cofactor evidence="1">
        <name>pyridoxal 5'-phosphate</name>
        <dbReference type="ChEBI" id="CHEBI:597326"/>
    </cofactor>
</comment>
<keyword evidence="2" id="KW-0032">Aminotransferase</keyword>
<evidence type="ECO:0000256" key="3">
    <source>
        <dbReference type="ARBA" id="ARBA00022898"/>
    </source>
</evidence>
<name>A0A7W7SEN9_9ACTN</name>
<dbReference type="RefSeq" id="WP_184919210.1">
    <property type="nucleotide sequence ID" value="NZ_JACHJR010000001.1"/>
</dbReference>
<evidence type="ECO:0000256" key="6">
    <source>
        <dbReference type="PIRSR" id="PIRSR000390-2"/>
    </source>
</evidence>
<dbReference type="GO" id="GO:0000271">
    <property type="term" value="P:polysaccharide biosynthetic process"/>
    <property type="evidence" value="ECO:0007669"/>
    <property type="project" value="TreeGrafter"/>
</dbReference>
<dbReference type="InterPro" id="IPR015424">
    <property type="entry name" value="PyrdxlP-dep_Trfase"/>
</dbReference>
<protein>
    <recommendedName>
        <fullName evidence="9">Aminotransferase DegT</fullName>
    </recommendedName>
</protein>
<dbReference type="PANTHER" id="PTHR30244">
    <property type="entry name" value="TRANSAMINASE"/>
    <property type="match status" value="1"/>
</dbReference>
<feature type="modified residue" description="N6-(pyridoxal phosphate)lysine" evidence="6">
    <location>
        <position position="197"/>
    </location>
</feature>
<dbReference type="Proteomes" id="UP000573327">
    <property type="component" value="Unassembled WGS sequence"/>
</dbReference>
<comment type="similarity">
    <text evidence="4">Belongs to the DegT/DnrJ/EryC1 family. L-glutamine:2-deoxy-scyllo-inosose/scyllo-inosose aminotransferase subfamily.</text>
</comment>
<dbReference type="Gene3D" id="3.90.1150.10">
    <property type="entry name" value="Aspartate Aminotransferase, domain 1"/>
    <property type="match status" value="1"/>
</dbReference>
<evidence type="ECO:0008006" key="9">
    <source>
        <dbReference type="Google" id="ProtNLM"/>
    </source>
</evidence>
<dbReference type="GO" id="GO:0008483">
    <property type="term" value="F:transaminase activity"/>
    <property type="evidence" value="ECO:0007669"/>
    <property type="project" value="UniProtKB-KW"/>
</dbReference>
<dbReference type="GO" id="GO:0030170">
    <property type="term" value="F:pyridoxal phosphate binding"/>
    <property type="evidence" value="ECO:0007669"/>
    <property type="project" value="TreeGrafter"/>
</dbReference>
<dbReference type="Gene3D" id="3.40.640.10">
    <property type="entry name" value="Type I PLP-dependent aspartate aminotransferase-like (Major domain)"/>
    <property type="match status" value="1"/>
</dbReference>
<dbReference type="SUPFAM" id="SSF53383">
    <property type="entry name" value="PLP-dependent transferases"/>
    <property type="match status" value="1"/>
</dbReference>
<evidence type="ECO:0000313" key="8">
    <source>
        <dbReference type="Proteomes" id="UP000573327"/>
    </source>
</evidence>
<proteinExistence type="inferred from homology"/>
<dbReference type="AlphaFoldDB" id="A0A7W7SEN9"/>
<keyword evidence="8" id="KW-1185">Reference proteome</keyword>
<dbReference type="InterPro" id="IPR000653">
    <property type="entry name" value="DegT/StrS_aminotransferase"/>
</dbReference>
<evidence type="ECO:0000256" key="2">
    <source>
        <dbReference type="ARBA" id="ARBA00022576"/>
    </source>
</evidence>
<dbReference type="Pfam" id="PF01041">
    <property type="entry name" value="DegT_DnrJ_EryC1"/>
    <property type="match status" value="1"/>
</dbReference>
<keyword evidence="3 6" id="KW-0663">Pyridoxal phosphate</keyword>
<evidence type="ECO:0000256" key="1">
    <source>
        <dbReference type="ARBA" id="ARBA00001933"/>
    </source>
</evidence>
<accession>A0A7W7SEN9</accession>
<evidence type="ECO:0000256" key="4">
    <source>
        <dbReference type="ARBA" id="ARBA00038398"/>
    </source>
</evidence>
<organism evidence="7 8">
    <name type="scientific">Kitasatospora gansuensis</name>
    <dbReference type="NCBI Taxonomy" id="258050"/>
    <lineage>
        <taxon>Bacteria</taxon>
        <taxon>Bacillati</taxon>
        <taxon>Actinomycetota</taxon>
        <taxon>Actinomycetes</taxon>
        <taxon>Kitasatosporales</taxon>
        <taxon>Streptomycetaceae</taxon>
        <taxon>Kitasatospora</taxon>
    </lineage>
</organism>
<evidence type="ECO:0000313" key="7">
    <source>
        <dbReference type="EMBL" id="MBB4949104.1"/>
    </source>
</evidence>
<dbReference type="InterPro" id="IPR015421">
    <property type="entry name" value="PyrdxlP-dep_Trfase_major"/>
</dbReference>
<dbReference type="CDD" id="cd00616">
    <property type="entry name" value="AHBA_syn"/>
    <property type="match status" value="1"/>
</dbReference>
<feature type="active site" description="Proton acceptor" evidence="5">
    <location>
        <position position="197"/>
    </location>
</feature>
<evidence type="ECO:0000256" key="5">
    <source>
        <dbReference type="PIRSR" id="PIRSR000390-1"/>
    </source>
</evidence>